<reference evidence="4" key="1">
    <citation type="journal article" date="2023" name="bioRxiv">
        <title>Improved chromosome-level genome assembly for marigold (Tagetes erecta).</title>
        <authorList>
            <person name="Jiang F."/>
            <person name="Yuan L."/>
            <person name="Wang S."/>
            <person name="Wang H."/>
            <person name="Xu D."/>
            <person name="Wang A."/>
            <person name="Fan W."/>
        </authorList>
    </citation>
    <scope>NUCLEOTIDE SEQUENCE</scope>
    <source>
        <strain evidence="4">WSJ</strain>
        <tissue evidence="4">Leaf</tissue>
    </source>
</reference>
<evidence type="ECO:0008006" key="6">
    <source>
        <dbReference type="Google" id="ProtNLM"/>
    </source>
</evidence>
<keyword evidence="5" id="KW-1185">Reference proteome</keyword>
<gene>
    <name evidence="4" type="ORF">QVD17_04531</name>
</gene>
<evidence type="ECO:0000256" key="1">
    <source>
        <dbReference type="ARBA" id="ARBA00004370"/>
    </source>
</evidence>
<sequence length="215" mass="24257">MADAGYFEIESDNSCCNLILTVIIFFIFFSIYKTRELPSIHVEEFYVPALNSSNFNTINNTIYINLKLKNRNPVTGLYYIDPLYFNLSFIPKEQNTSLIHLAEFGLHGFYQGNGKAKHIKGLLMTRGLPTVSNATNNGSQVPAGAFRVDFLGKVRYKLIGWHQRHPMSLAANVEVDDKTGVKVGDKAIRMVKSGAWNHKRALILPVSMLFGVFFM</sequence>
<evidence type="ECO:0000313" key="5">
    <source>
        <dbReference type="Proteomes" id="UP001229421"/>
    </source>
</evidence>
<dbReference type="AlphaFoldDB" id="A0AAD8PAS5"/>
<keyword evidence="3" id="KW-0812">Transmembrane</keyword>
<evidence type="ECO:0000313" key="4">
    <source>
        <dbReference type="EMBL" id="KAK1438721.1"/>
    </source>
</evidence>
<dbReference type="GO" id="GO:0098542">
    <property type="term" value="P:defense response to other organism"/>
    <property type="evidence" value="ECO:0007669"/>
    <property type="project" value="InterPro"/>
</dbReference>
<dbReference type="InterPro" id="IPR044839">
    <property type="entry name" value="NDR1-like"/>
</dbReference>
<dbReference type="Proteomes" id="UP001229421">
    <property type="component" value="Unassembled WGS sequence"/>
</dbReference>
<dbReference type="PANTHER" id="PTHR31415">
    <property type="entry name" value="OS05G0367900 PROTEIN"/>
    <property type="match status" value="1"/>
</dbReference>
<comment type="subcellular location">
    <subcellularLocation>
        <location evidence="1">Membrane</location>
    </subcellularLocation>
</comment>
<organism evidence="4 5">
    <name type="scientific">Tagetes erecta</name>
    <name type="common">African marigold</name>
    <dbReference type="NCBI Taxonomy" id="13708"/>
    <lineage>
        <taxon>Eukaryota</taxon>
        <taxon>Viridiplantae</taxon>
        <taxon>Streptophyta</taxon>
        <taxon>Embryophyta</taxon>
        <taxon>Tracheophyta</taxon>
        <taxon>Spermatophyta</taxon>
        <taxon>Magnoliopsida</taxon>
        <taxon>eudicotyledons</taxon>
        <taxon>Gunneridae</taxon>
        <taxon>Pentapetalae</taxon>
        <taxon>asterids</taxon>
        <taxon>campanulids</taxon>
        <taxon>Asterales</taxon>
        <taxon>Asteraceae</taxon>
        <taxon>Asteroideae</taxon>
        <taxon>Heliantheae alliance</taxon>
        <taxon>Tageteae</taxon>
        <taxon>Tagetes</taxon>
    </lineage>
</organism>
<evidence type="ECO:0000256" key="2">
    <source>
        <dbReference type="ARBA" id="ARBA00023136"/>
    </source>
</evidence>
<feature type="transmembrane region" description="Helical" evidence="3">
    <location>
        <begin position="15"/>
        <end position="32"/>
    </location>
</feature>
<dbReference type="GO" id="GO:0009506">
    <property type="term" value="C:plasmodesma"/>
    <property type="evidence" value="ECO:0007669"/>
    <property type="project" value="TreeGrafter"/>
</dbReference>
<name>A0AAD8PAS5_TARER</name>
<dbReference type="GO" id="GO:0005886">
    <property type="term" value="C:plasma membrane"/>
    <property type="evidence" value="ECO:0007669"/>
    <property type="project" value="TreeGrafter"/>
</dbReference>
<accession>A0AAD8PAS5</accession>
<protein>
    <recommendedName>
        <fullName evidence="6">Late embryogenesis abundant protein LEA-2 subgroup domain-containing protein</fullName>
    </recommendedName>
</protein>
<keyword evidence="3" id="KW-1133">Transmembrane helix</keyword>
<keyword evidence="2 3" id="KW-0472">Membrane</keyword>
<dbReference type="PANTHER" id="PTHR31415:SF52">
    <property type="entry name" value="LATE EMBRYOGENESIS ABUNDANT (LEA) HYDROXYPROLINE-RICH GLYCOPROTEIN FAMILY-RELATED"/>
    <property type="match status" value="1"/>
</dbReference>
<evidence type="ECO:0000256" key="3">
    <source>
        <dbReference type="SAM" id="Phobius"/>
    </source>
</evidence>
<comment type="caution">
    <text evidence="4">The sequence shown here is derived from an EMBL/GenBank/DDBJ whole genome shotgun (WGS) entry which is preliminary data.</text>
</comment>
<dbReference type="EMBL" id="JAUHHV010000001">
    <property type="protein sequence ID" value="KAK1438721.1"/>
    <property type="molecule type" value="Genomic_DNA"/>
</dbReference>
<proteinExistence type="predicted"/>